<dbReference type="EMBL" id="HBUE01202828">
    <property type="protein sequence ID" value="CAG6530685.1"/>
    <property type="molecule type" value="Transcribed_RNA"/>
</dbReference>
<comment type="function">
    <text evidence="9">Scaffold protein that participates in the c-ring assembly of mitochondrial ATP synthase (F(1)F(0) ATP synthase or complex V) by facilitating the membrane insertion and oligomer formation of the subunit c/ATP5MC3. Participates in the incorporation of the c-ring into vestigial complexes. Additionally influences the incorporation of subunits MT-ATP6, MT-ATP8, ATP5MJ, and ATP5MK in the ATP synthase.</text>
</comment>
<feature type="transmembrane region" description="Helical" evidence="10">
    <location>
        <begin position="79"/>
        <end position="99"/>
    </location>
</feature>
<evidence type="ECO:0000256" key="7">
    <source>
        <dbReference type="ARBA" id="ARBA00023128"/>
    </source>
</evidence>
<dbReference type="AlphaFoldDB" id="A0A8D8H992"/>
<evidence type="ECO:0000256" key="8">
    <source>
        <dbReference type="ARBA" id="ARBA00023136"/>
    </source>
</evidence>
<keyword evidence="6 10" id="KW-1133">Transmembrane helix</keyword>
<dbReference type="PANTHER" id="PTHR13141:SF4">
    <property type="entry name" value="TRANSMEMBRANE PROTEIN 242"/>
    <property type="match status" value="1"/>
</dbReference>
<protein>
    <recommendedName>
        <fullName evidence="3">Transmembrane protein 242</fullName>
    </recommendedName>
</protein>
<keyword evidence="5" id="KW-0999">Mitochondrion inner membrane</keyword>
<evidence type="ECO:0000256" key="6">
    <source>
        <dbReference type="ARBA" id="ARBA00022989"/>
    </source>
</evidence>
<evidence type="ECO:0000256" key="4">
    <source>
        <dbReference type="ARBA" id="ARBA00022692"/>
    </source>
</evidence>
<proteinExistence type="inferred from homology"/>
<organism evidence="11">
    <name type="scientific">Culex pipiens</name>
    <name type="common">House mosquito</name>
    <dbReference type="NCBI Taxonomy" id="7175"/>
    <lineage>
        <taxon>Eukaryota</taxon>
        <taxon>Metazoa</taxon>
        <taxon>Ecdysozoa</taxon>
        <taxon>Arthropoda</taxon>
        <taxon>Hexapoda</taxon>
        <taxon>Insecta</taxon>
        <taxon>Pterygota</taxon>
        <taxon>Neoptera</taxon>
        <taxon>Endopterygota</taxon>
        <taxon>Diptera</taxon>
        <taxon>Nematocera</taxon>
        <taxon>Culicoidea</taxon>
        <taxon>Culicidae</taxon>
        <taxon>Culicinae</taxon>
        <taxon>Culicini</taxon>
        <taxon>Culex</taxon>
        <taxon>Culex</taxon>
    </lineage>
</organism>
<comment type="subcellular location">
    <subcellularLocation>
        <location evidence="1">Mitochondrion inner membrane</location>
        <topology evidence="1">Multi-pass membrane protein</topology>
    </subcellularLocation>
</comment>
<reference evidence="11" key="1">
    <citation type="submission" date="2021-05" db="EMBL/GenBank/DDBJ databases">
        <authorList>
            <person name="Alioto T."/>
            <person name="Alioto T."/>
            <person name="Gomez Garrido J."/>
        </authorList>
    </citation>
    <scope>NUCLEOTIDE SEQUENCE</scope>
</reference>
<name>A0A8D8H992_CULPI</name>
<evidence type="ECO:0000256" key="5">
    <source>
        <dbReference type="ARBA" id="ARBA00022792"/>
    </source>
</evidence>
<dbReference type="EMBL" id="HBUE01309016">
    <property type="protein sequence ID" value="CAG6582518.1"/>
    <property type="molecule type" value="Transcribed_RNA"/>
</dbReference>
<dbReference type="PANTHER" id="PTHR13141">
    <property type="entry name" value="TRANSMEMBRANE PROTEIN 242"/>
    <property type="match status" value="1"/>
</dbReference>
<keyword evidence="8 10" id="KW-0472">Membrane</keyword>
<dbReference type="Pfam" id="PF07096">
    <property type="entry name" value="DUF1358"/>
    <property type="match status" value="1"/>
</dbReference>
<feature type="transmembrane region" description="Helical" evidence="10">
    <location>
        <begin position="23"/>
        <end position="43"/>
    </location>
</feature>
<sequence>MENPVESKPVLASRELTEEERKYRYRAGAFLAGVAGISAIAGFSKTIMTAKKTDPQYFEKGVQGSLAMQETGANLAMRALGWGTLYAFLGTGTICFAIWKMTGATNMKEFRESIGNVLPRLPKSDPPRSRTEFAGLTDLMQYLTTWGKEDK</sequence>
<dbReference type="GO" id="GO:0005743">
    <property type="term" value="C:mitochondrial inner membrane"/>
    <property type="evidence" value="ECO:0007669"/>
    <property type="project" value="UniProtKB-SubCell"/>
</dbReference>
<evidence type="ECO:0000256" key="3">
    <source>
        <dbReference type="ARBA" id="ARBA00013934"/>
    </source>
</evidence>
<dbReference type="InterPro" id="IPR009792">
    <property type="entry name" value="TMEM242"/>
</dbReference>
<keyword evidence="4 10" id="KW-0812">Transmembrane</keyword>
<evidence type="ECO:0000256" key="2">
    <source>
        <dbReference type="ARBA" id="ARBA00007570"/>
    </source>
</evidence>
<evidence type="ECO:0000256" key="9">
    <source>
        <dbReference type="ARBA" id="ARBA00045905"/>
    </source>
</evidence>
<evidence type="ECO:0000256" key="1">
    <source>
        <dbReference type="ARBA" id="ARBA00004448"/>
    </source>
</evidence>
<evidence type="ECO:0000313" key="11">
    <source>
        <dbReference type="EMBL" id="CAG6530685.1"/>
    </source>
</evidence>
<accession>A0A8D8H992</accession>
<keyword evidence="7" id="KW-0496">Mitochondrion</keyword>
<comment type="similarity">
    <text evidence="2">Belongs to the TMEM242 family.</text>
</comment>
<evidence type="ECO:0000256" key="10">
    <source>
        <dbReference type="SAM" id="Phobius"/>
    </source>
</evidence>